<dbReference type="GO" id="GO:0046872">
    <property type="term" value="F:metal ion binding"/>
    <property type="evidence" value="ECO:0007669"/>
    <property type="project" value="InterPro"/>
</dbReference>
<reference evidence="3 4" key="1">
    <citation type="journal article" date="2016" name="Nat. Commun.">
        <title>Thousands of microbial genomes shed light on interconnected biogeochemical processes in an aquifer system.</title>
        <authorList>
            <person name="Anantharaman K."/>
            <person name="Brown C.T."/>
            <person name="Hug L.A."/>
            <person name="Sharon I."/>
            <person name="Castelle C.J."/>
            <person name="Probst A.J."/>
            <person name="Thomas B.C."/>
            <person name="Singh A."/>
            <person name="Wilkins M.J."/>
            <person name="Karaoz U."/>
            <person name="Brodie E.L."/>
            <person name="Williams K.H."/>
            <person name="Hubbard S.S."/>
            <person name="Banfield J.F."/>
        </authorList>
    </citation>
    <scope>NUCLEOTIDE SEQUENCE [LARGE SCALE GENOMIC DNA]</scope>
</reference>
<dbReference type="InterPro" id="IPR011761">
    <property type="entry name" value="ATP-grasp"/>
</dbReference>
<evidence type="ECO:0000256" key="1">
    <source>
        <dbReference type="PROSITE-ProRule" id="PRU00409"/>
    </source>
</evidence>
<dbReference type="Gene3D" id="3.30.470.20">
    <property type="entry name" value="ATP-grasp fold, B domain"/>
    <property type="match status" value="1"/>
</dbReference>
<keyword evidence="1" id="KW-0067">ATP-binding</keyword>
<dbReference type="GO" id="GO:0018169">
    <property type="term" value="F:ribosomal S6-glutamic acid ligase activity"/>
    <property type="evidence" value="ECO:0007669"/>
    <property type="project" value="TreeGrafter"/>
</dbReference>
<dbReference type="Proteomes" id="UP000177382">
    <property type="component" value="Unassembled WGS sequence"/>
</dbReference>
<gene>
    <name evidence="3" type="ORF">A2V97_01350</name>
</gene>
<evidence type="ECO:0000313" key="4">
    <source>
        <dbReference type="Proteomes" id="UP000177382"/>
    </source>
</evidence>
<dbReference type="InterPro" id="IPR013651">
    <property type="entry name" value="ATP-grasp_RimK-type"/>
</dbReference>
<name>A0A1F7XJU1_9BACT</name>
<dbReference type="PANTHER" id="PTHR21621">
    <property type="entry name" value="RIBOSOMAL PROTEIN S6 MODIFICATION PROTEIN"/>
    <property type="match status" value="1"/>
</dbReference>
<organism evidence="3 4">
    <name type="scientific">Candidatus Woesebacteria bacterium RBG_16_42_24</name>
    <dbReference type="NCBI Taxonomy" id="1802485"/>
    <lineage>
        <taxon>Bacteria</taxon>
        <taxon>Candidatus Woeseibacteriota</taxon>
    </lineage>
</organism>
<dbReference type="SUPFAM" id="SSF56059">
    <property type="entry name" value="Glutathione synthetase ATP-binding domain-like"/>
    <property type="match status" value="1"/>
</dbReference>
<dbReference type="STRING" id="1802485.A2V97_01350"/>
<protein>
    <recommendedName>
        <fullName evidence="2">ATP-grasp domain-containing protein</fullName>
    </recommendedName>
</protein>
<accession>A0A1F7XJU1</accession>
<keyword evidence="1" id="KW-0547">Nucleotide-binding</keyword>
<dbReference type="Pfam" id="PF08443">
    <property type="entry name" value="RimK"/>
    <property type="match status" value="1"/>
</dbReference>
<evidence type="ECO:0000259" key="2">
    <source>
        <dbReference type="PROSITE" id="PS50975"/>
    </source>
</evidence>
<dbReference type="PROSITE" id="PS50975">
    <property type="entry name" value="ATP_GRASP"/>
    <property type="match status" value="1"/>
</dbReference>
<proteinExistence type="predicted"/>
<dbReference type="EMBL" id="MGFX01000006">
    <property type="protein sequence ID" value="OGM15263.1"/>
    <property type="molecule type" value="Genomic_DNA"/>
</dbReference>
<dbReference type="AlphaFoldDB" id="A0A1F7XJU1"/>
<feature type="domain" description="ATP-grasp" evidence="2">
    <location>
        <begin position="114"/>
        <end position="310"/>
    </location>
</feature>
<evidence type="ECO:0000313" key="3">
    <source>
        <dbReference type="EMBL" id="OGM15263.1"/>
    </source>
</evidence>
<dbReference type="GO" id="GO:0009432">
    <property type="term" value="P:SOS response"/>
    <property type="evidence" value="ECO:0007669"/>
    <property type="project" value="TreeGrafter"/>
</dbReference>
<dbReference type="GO" id="GO:0005524">
    <property type="term" value="F:ATP binding"/>
    <property type="evidence" value="ECO:0007669"/>
    <property type="project" value="UniProtKB-UniRule"/>
</dbReference>
<dbReference type="PANTHER" id="PTHR21621:SF0">
    <property type="entry name" value="BETA-CITRYLGLUTAMATE SYNTHASE B-RELATED"/>
    <property type="match status" value="1"/>
</dbReference>
<sequence length="322" mass="37080">MEKYRVGMAFSRQFRGSSPLGHIGVKLPVYIRLLTLCEAKGWEVYVLTKKTYKGNGIFEGSWRYLDGKFEKIKTPVKIDLVYDRCAGIKFPSEGDDSLIWINRRDFKILCWDKWKAYRQIGKFMPKTFWVERQEDLPAVLAKVKTEWVSLKPFNGLKGLGVFIGPKYKAQEFKFSKKFKHYIAQEFVDTSGGVPKITKGFHDIRVAVTNQKAVWSHVRVPLKGSYLANAAAGGILTEVDYTLLPRSIKKIVEEIAEKFSQKYDDPSYSIDFGVGKDGTPKIFEINDQIGFPRWEMKNRDKFLKALVDNFESKLNGKNRAKFL</sequence>
<comment type="caution">
    <text evidence="3">The sequence shown here is derived from an EMBL/GenBank/DDBJ whole genome shotgun (WGS) entry which is preliminary data.</text>
</comment>
<dbReference type="GO" id="GO:0005737">
    <property type="term" value="C:cytoplasm"/>
    <property type="evidence" value="ECO:0007669"/>
    <property type="project" value="TreeGrafter"/>
</dbReference>